<feature type="non-terminal residue" evidence="3">
    <location>
        <position position="1"/>
    </location>
</feature>
<dbReference type="Proteomes" id="UP001374535">
    <property type="component" value="Chromosome 7"/>
</dbReference>
<sequence>DDVSASLHIYIRTKFPPFSSSSSSSLYFSLFSFPRFLLSFSLPLYYFPTQQTLRSLFSLPFLSISPILTHKPHRSPPSVRRMSAPRAPSAAATATASSNPPDQIMHSMKRQLPFSSMKPPFAAAGDYHRFAPDHRRIDAEAVVVKTPVGASLI</sequence>
<evidence type="ECO:0000313" key="4">
    <source>
        <dbReference type="Proteomes" id="UP001374535"/>
    </source>
</evidence>
<accession>A0AAQ3RNS9</accession>
<keyword evidence="4" id="KW-1185">Reference proteome</keyword>
<organism evidence="3 4">
    <name type="scientific">Vigna mungo</name>
    <name type="common">Black gram</name>
    <name type="synonym">Phaseolus mungo</name>
    <dbReference type="NCBI Taxonomy" id="3915"/>
    <lineage>
        <taxon>Eukaryota</taxon>
        <taxon>Viridiplantae</taxon>
        <taxon>Streptophyta</taxon>
        <taxon>Embryophyta</taxon>
        <taxon>Tracheophyta</taxon>
        <taxon>Spermatophyta</taxon>
        <taxon>Magnoliopsida</taxon>
        <taxon>eudicotyledons</taxon>
        <taxon>Gunneridae</taxon>
        <taxon>Pentapetalae</taxon>
        <taxon>rosids</taxon>
        <taxon>fabids</taxon>
        <taxon>Fabales</taxon>
        <taxon>Fabaceae</taxon>
        <taxon>Papilionoideae</taxon>
        <taxon>50 kb inversion clade</taxon>
        <taxon>NPAAA clade</taxon>
        <taxon>indigoferoid/millettioid clade</taxon>
        <taxon>Phaseoleae</taxon>
        <taxon>Vigna</taxon>
    </lineage>
</organism>
<gene>
    <name evidence="3" type="ORF">V8G54_023050</name>
</gene>
<evidence type="ECO:0000256" key="1">
    <source>
        <dbReference type="SAM" id="MobiDB-lite"/>
    </source>
</evidence>
<protein>
    <submittedName>
        <fullName evidence="3">Uncharacterized protein</fullName>
    </submittedName>
</protein>
<evidence type="ECO:0000256" key="2">
    <source>
        <dbReference type="SAM" id="Phobius"/>
    </source>
</evidence>
<keyword evidence="2" id="KW-1133">Transmembrane helix</keyword>
<feature type="region of interest" description="Disordered" evidence="1">
    <location>
        <begin position="72"/>
        <end position="103"/>
    </location>
</feature>
<keyword evidence="2" id="KW-0472">Membrane</keyword>
<feature type="compositionally biased region" description="Low complexity" evidence="1">
    <location>
        <begin position="76"/>
        <end position="101"/>
    </location>
</feature>
<reference evidence="3 4" key="1">
    <citation type="journal article" date="2023" name="Life. Sci Alliance">
        <title>Evolutionary insights into 3D genome organization and epigenetic landscape of Vigna mungo.</title>
        <authorList>
            <person name="Junaid A."/>
            <person name="Singh B."/>
            <person name="Bhatia S."/>
        </authorList>
    </citation>
    <scope>NUCLEOTIDE SEQUENCE [LARGE SCALE GENOMIC DNA]</scope>
    <source>
        <strain evidence="3">Urdbean</strain>
    </source>
</reference>
<evidence type="ECO:0000313" key="3">
    <source>
        <dbReference type="EMBL" id="WVZ02244.1"/>
    </source>
</evidence>
<dbReference type="AlphaFoldDB" id="A0AAQ3RNS9"/>
<keyword evidence="2" id="KW-0812">Transmembrane</keyword>
<dbReference type="EMBL" id="CP144694">
    <property type="protein sequence ID" value="WVZ02244.1"/>
    <property type="molecule type" value="Genomic_DNA"/>
</dbReference>
<name>A0AAQ3RNS9_VIGMU</name>
<proteinExistence type="predicted"/>
<feature type="transmembrane region" description="Helical" evidence="2">
    <location>
        <begin position="26"/>
        <end position="47"/>
    </location>
</feature>